<sequence length="322" mass="35655">MDFNSSEPVSPSAIRVLITGFGPFSRYAENPSWLAVKPLHNTILYTQPESNPVPYNDQMSTDEDVDMPAAPQQIHITAIEIPVTYKAVRSCVPGLHSRPPVLPQPNDPEFIIPPPPLNGYDFILHVSVAGRGHIRLEKVSHKLGYRMKDAEGQYAPTVQVPKEGPVMDEADRFEQQRLLLMSFDGSSDESGLQHPGAERGEGHGGSEVEQPSRGFGQGYENYPDELYTEIDVARLIHHLKESGTEQVYSSMDAGHFLCDYAFYCSLAESKRVAGKQEKDKGTPPKSTPILAMHCGPVDQPLSTEEVTETIRKIVMWVCARLG</sequence>
<name>A0A8K0XR77_9AGAR</name>
<evidence type="ECO:0000256" key="3">
    <source>
        <dbReference type="ARBA" id="ARBA00022801"/>
    </source>
</evidence>
<dbReference type="GO" id="GO:0008234">
    <property type="term" value="F:cysteine-type peptidase activity"/>
    <property type="evidence" value="ECO:0007669"/>
    <property type="project" value="UniProtKB-KW"/>
</dbReference>
<evidence type="ECO:0000313" key="7">
    <source>
        <dbReference type="Proteomes" id="UP000813824"/>
    </source>
</evidence>
<keyword evidence="2" id="KW-0645">Protease</keyword>
<dbReference type="GO" id="GO:0006508">
    <property type="term" value="P:proteolysis"/>
    <property type="evidence" value="ECO:0007669"/>
    <property type="project" value="UniProtKB-KW"/>
</dbReference>
<evidence type="ECO:0000256" key="1">
    <source>
        <dbReference type="ARBA" id="ARBA00006641"/>
    </source>
</evidence>
<dbReference type="InterPro" id="IPR016125">
    <property type="entry name" value="Peptidase_C15-like"/>
</dbReference>
<evidence type="ECO:0000256" key="4">
    <source>
        <dbReference type="ARBA" id="ARBA00022807"/>
    </source>
</evidence>
<dbReference type="EMBL" id="JAEVFJ010000012">
    <property type="protein sequence ID" value="KAH8101506.1"/>
    <property type="molecule type" value="Genomic_DNA"/>
</dbReference>
<keyword evidence="4" id="KW-0788">Thiol protease</keyword>
<comment type="similarity">
    <text evidence="1">Belongs to the peptidase C15 family.</text>
</comment>
<keyword evidence="7" id="KW-1185">Reference proteome</keyword>
<proteinExistence type="inferred from homology"/>
<dbReference type="AlphaFoldDB" id="A0A8K0XR77"/>
<organism evidence="6 7">
    <name type="scientific">Cristinia sonorae</name>
    <dbReference type="NCBI Taxonomy" id="1940300"/>
    <lineage>
        <taxon>Eukaryota</taxon>
        <taxon>Fungi</taxon>
        <taxon>Dikarya</taxon>
        <taxon>Basidiomycota</taxon>
        <taxon>Agaricomycotina</taxon>
        <taxon>Agaricomycetes</taxon>
        <taxon>Agaricomycetidae</taxon>
        <taxon>Agaricales</taxon>
        <taxon>Pleurotineae</taxon>
        <taxon>Stephanosporaceae</taxon>
        <taxon>Cristinia</taxon>
    </lineage>
</organism>
<gene>
    <name evidence="6" type="ORF">BXZ70DRAFT_1071250</name>
</gene>
<dbReference type="Proteomes" id="UP000813824">
    <property type="component" value="Unassembled WGS sequence"/>
</dbReference>
<feature type="compositionally biased region" description="Basic and acidic residues" evidence="5">
    <location>
        <begin position="196"/>
        <end position="206"/>
    </location>
</feature>
<comment type="caution">
    <text evidence="6">The sequence shown here is derived from an EMBL/GenBank/DDBJ whole genome shotgun (WGS) entry which is preliminary data.</text>
</comment>
<reference evidence="6" key="1">
    <citation type="journal article" date="2021" name="New Phytol.">
        <title>Evolutionary innovations through gain and loss of genes in the ectomycorrhizal Boletales.</title>
        <authorList>
            <person name="Wu G."/>
            <person name="Miyauchi S."/>
            <person name="Morin E."/>
            <person name="Kuo A."/>
            <person name="Drula E."/>
            <person name="Varga T."/>
            <person name="Kohler A."/>
            <person name="Feng B."/>
            <person name="Cao Y."/>
            <person name="Lipzen A."/>
            <person name="Daum C."/>
            <person name="Hundley H."/>
            <person name="Pangilinan J."/>
            <person name="Johnson J."/>
            <person name="Barry K."/>
            <person name="LaButti K."/>
            <person name="Ng V."/>
            <person name="Ahrendt S."/>
            <person name="Min B."/>
            <person name="Choi I.G."/>
            <person name="Park H."/>
            <person name="Plett J.M."/>
            <person name="Magnuson J."/>
            <person name="Spatafora J.W."/>
            <person name="Nagy L.G."/>
            <person name="Henrissat B."/>
            <person name="Grigoriev I.V."/>
            <person name="Yang Z.L."/>
            <person name="Xu J."/>
            <person name="Martin F.M."/>
        </authorList>
    </citation>
    <scope>NUCLEOTIDE SEQUENCE</scope>
    <source>
        <strain evidence="6">KKN 215</strain>
    </source>
</reference>
<dbReference type="SUPFAM" id="SSF53182">
    <property type="entry name" value="Pyrrolidone carboxyl peptidase (pyroglutamate aminopeptidase)"/>
    <property type="match status" value="1"/>
</dbReference>
<dbReference type="PANTHER" id="PTHR23402">
    <property type="entry name" value="PROTEASE FAMILY C15 PYROGLUTAMYL-PEPTIDASE I-RELATED"/>
    <property type="match status" value="1"/>
</dbReference>
<dbReference type="PANTHER" id="PTHR23402:SF1">
    <property type="entry name" value="PYROGLUTAMYL-PEPTIDASE I"/>
    <property type="match status" value="1"/>
</dbReference>
<protein>
    <submittedName>
        <fullName evidence="6">Peptidase C15 pyroglutamyl peptidase I-like protein</fullName>
    </submittedName>
</protein>
<feature type="region of interest" description="Disordered" evidence="5">
    <location>
        <begin position="185"/>
        <end position="220"/>
    </location>
</feature>
<dbReference type="Gene3D" id="3.40.630.20">
    <property type="entry name" value="Peptidase C15, pyroglutamyl peptidase I-like"/>
    <property type="match status" value="1"/>
</dbReference>
<evidence type="ECO:0000313" key="6">
    <source>
        <dbReference type="EMBL" id="KAH8101506.1"/>
    </source>
</evidence>
<dbReference type="OrthoDB" id="407146at2759"/>
<evidence type="ECO:0000256" key="5">
    <source>
        <dbReference type="SAM" id="MobiDB-lite"/>
    </source>
</evidence>
<accession>A0A8K0XR77</accession>
<keyword evidence="3" id="KW-0378">Hydrolase</keyword>
<dbReference type="InterPro" id="IPR036440">
    <property type="entry name" value="Peptidase_C15-like_sf"/>
</dbReference>
<evidence type="ECO:0000256" key="2">
    <source>
        <dbReference type="ARBA" id="ARBA00022670"/>
    </source>
</evidence>